<evidence type="ECO:0000313" key="2">
    <source>
        <dbReference type="EMBL" id="MCE4556260.1"/>
    </source>
</evidence>
<dbReference type="RefSeq" id="WP_233373304.1">
    <property type="nucleotide sequence ID" value="NZ_JAJTWU010000007.1"/>
</dbReference>
<feature type="region of interest" description="Disordered" evidence="1">
    <location>
        <begin position="145"/>
        <end position="169"/>
    </location>
</feature>
<dbReference type="Proteomes" id="UP001200741">
    <property type="component" value="Unassembled WGS sequence"/>
</dbReference>
<accession>A0ABS8Y2U3</accession>
<evidence type="ECO:0000313" key="3">
    <source>
        <dbReference type="Proteomes" id="UP001200741"/>
    </source>
</evidence>
<evidence type="ECO:0008006" key="4">
    <source>
        <dbReference type="Google" id="ProtNLM"/>
    </source>
</evidence>
<name>A0ABS8Y2U3_9BURK</name>
<evidence type="ECO:0000256" key="1">
    <source>
        <dbReference type="SAM" id="MobiDB-lite"/>
    </source>
</evidence>
<feature type="compositionally biased region" description="Basic residues" evidence="1">
    <location>
        <begin position="148"/>
        <end position="169"/>
    </location>
</feature>
<sequence>MFVSQPEFEFSFPPELAQPGSQHWRVIELTLHVPWFLVSVENVDAEHPGCTITRTLCIAWDSDLVDLLSTIEPHRVKGIVCMMPGWKSPTNQWTSREIREVWRCRSAGGNSVLLADTAGEKFDCSVVPDHEQPIEQELILRVEPTAPRQRHRTKPNRRLRRANARKGCM</sequence>
<organism evidence="2 3">
    <name type="scientific">Pelomonas cellulosilytica</name>
    <dbReference type="NCBI Taxonomy" id="2906762"/>
    <lineage>
        <taxon>Bacteria</taxon>
        <taxon>Pseudomonadati</taxon>
        <taxon>Pseudomonadota</taxon>
        <taxon>Betaproteobacteria</taxon>
        <taxon>Burkholderiales</taxon>
        <taxon>Sphaerotilaceae</taxon>
        <taxon>Roseateles</taxon>
    </lineage>
</organism>
<reference evidence="2 3" key="1">
    <citation type="submission" date="2021-12" db="EMBL/GenBank/DDBJ databases">
        <title>Genome seq of P8.</title>
        <authorList>
            <person name="Seo T."/>
        </authorList>
    </citation>
    <scope>NUCLEOTIDE SEQUENCE [LARGE SCALE GENOMIC DNA]</scope>
    <source>
        <strain evidence="2 3">P8</strain>
    </source>
</reference>
<gene>
    <name evidence="2" type="ORF">LXT13_17850</name>
</gene>
<dbReference type="EMBL" id="JAJTWU010000007">
    <property type="protein sequence ID" value="MCE4556260.1"/>
    <property type="molecule type" value="Genomic_DNA"/>
</dbReference>
<comment type="caution">
    <text evidence="2">The sequence shown here is derived from an EMBL/GenBank/DDBJ whole genome shotgun (WGS) entry which is preliminary data.</text>
</comment>
<protein>
    <recommendedName>
        <fullName evidence="4">DUF1937 domain-containing protein</fullName>
    </recommendedName>
</protein>
<keyword evidence="3" id="KW-1185">Reference proteome</keyword>
<proteinExistence type="predicted"/>